<evidence type="ECO:0000313" key="2">
    <source>
        <dbReference type="EMBL" id="KXZ53662.1"/>
    </source>
</evidence>
<gene>
    <name evidence="2" type="ORF">GPECTOR_6g579</name>
</gene>
<dbReference type="SUPFAM" id="SSF51182">
    <property type="entry name" value="RmlC-like cupins"/>
    <property type="match status" value="1"/>
</dbReference>
<dbReference type="Proteomes" id="UP000075714">
    <property type="component" value="Unassembled WGS sequence"/>
</dbReference>
<feature type="compositionally biased region" description="Acidic residues" evidence="1">
    <location>
        <begin position="143"/>
        <end position="155"/>
    </location>
</feature>
<organism evidence="2 3">
    <name type="scientific">Gonium pectorale</name>
    <name type="common">Green alga</name>
    <dbReference type="NCBI Taxonomy" id="33097"/>
    <lineage>
        <taxon>Eukaryota</taxon>
        <taxon>Viridiplantae</taxon>
        <taxon>Chlorophyta</taxon>
        <taxon>core chlorophytes</taxon>
        <taxon>Chlorophyceae</taxon>
        <taxon>CS clade</taxon>
        <taxon>Chlamydomonadales</taxon>
        <taxon>Volvocaceae</taxon>
        <taxon>Gonium</taxon>
    </lineage>
</organism>
<evidence type="ECO:0000256" key="1">
    <source>
        <dbReference type="SAM" id="MobiDB-lite"/>
    </source>
</evidence>
<sequence>MGGEGGYAYFAYENTEPTELAVSAGHALFNPQGQWHKVWNNGSEPLVLMAISKALAPYEVLSDWPENPDDGGGFIPDVLPWETSCPPGHEPDPDQQEGGELGYEEGEAGDAEADGGFTFDEPQEEGDLVAEWSVGEACAEAEAGPEMDPDQVEEL</sequence>
<reference evidence="3" key="1">
    <citation type="journal article" date="2016" name="Nat. Commun.">
        <title>The Gonium pectorale genome demonstrates co-option of cell cycle regulation during the evolution of multicellularity.</title>
        <authorList>
            <person name="Hanschen E.R."/>
            <person name="Marriage T.N."/>
            <person name="Ferris P.J."/>
            <person name="Hamaji T."/>
            <person name="Toyoda A."/>
            <person name="Fujiyama A."/>
            <person name="Neme R."/>
            <person name="Noguchi H."/>
            <person name="Minakuchi Y."/>
            <person name="Suzuki M."/>
            <person name="Kawai-Toyooka H."/>
            <person name="Smith D.R."/>
            <person name="Sparks H."/>
            <person name="Anderson J."/>
            <person name="Bakaric R."/>
            <person name="Luria V."/>
            <person name="Karger A."/>
            <person name="Kirschner M.W."/>
            <person name="Durand P.M."/>
            <person name="Michod R.E."/>
            <person name="Nozaki H."/>
            <person name="Olson B.J."/>
        </authorList>
    </citation>
    <scope>NUCLEOTIDE SEQUENCE [LARGE SCALE GENOMIC DNA]</scope>
    <source>
        <strain evidence="3">NIES-2863</strain>
    </source>
</reference>
<dbReference type="InterPro" id="IPR011051">
    <property type="entry name" value="RmlC_Cupin_sf"/>
</dbReference>
<dbReference type="EMBL" id="LSYV01000007">
    <property type="protein sequence ID" value="KXZ53662.1"/>
    <property type="molecule type" value="Genomic_DNA"/>
</dbReference>
<name>A0A150GVD4_GONPE</name>
<feature type="compositionally biased region" description="Acidic residues" evidence="1">
    <location>
        <begin position="93"/>
        <end position="113"/>
    </location>
</feature>
<evidence type="ECO:0000313" key="3">
    <source>
        <dbReference type="Proteomes" id="UP000075714"/>
    </source>
</evidence>
<dbReference type="InterPro" id="IPR014710">
    <property type="entry name" value="RmlC-like_jellyroll"/>
</dbReference>
<accession>A0A150GVD4</accession>
<comment type="caution">
    <text evidence="2">The sequence shown here is derived from an EMBL/GenBank/DDBJ whole genome shotgun (WGS) entry which is preliminary data.</text>
</comment>
<dbReference type="PANTHER" id="PTHR40434">
    <property type="entry name" value="CUPIN_2 DOMAIN-CONTAINING PROTEIN"/>
    <property type="match status" value="1"/>
</dbReference>
<dbReference type="Gene3D" id="2.60.120.10">
    <property type="entry name" value="Jelly Rolls"/>
    <property type="match status" value="1"/>
</dbReference>
<proteinExistence type="predicted"/>
<dbReference type="AlphaFoldDB" id="A0A150GVD4"/>
<feature type="region of interest" description="Disordered" evidence="1">
    <location>
        <begin position="67"/>
        <end position="155"/>
    </location>
</feature>
<dbReference type="OrthoDB" id="1921208at2759"/>
<dbReference type="PANTHER" id="PTHR40434:SF1">
    <property type="entry name" value="CUPIN TYPE-1 DOMAIN-CONTAINING PROTEIN"/>
    <property type="match status" value="1"/>
</dbReference>
<keyword evidence="3" id="KW-1185">Reference proteome</keyword>
<protein>
    <submittedName>
        <fullName evidence="2">Uncharacterized protein</fullName>
    </submittedName>
</protein>